<dbReference type="EMBL" id="KV460247">
    <property type="protein sequence ID" value="OBT94057.1"/>
    <property type="molecule type" value="Genomic_DNA"/>
</dbReference>
<sequence length="190" mass="19380">MLFSRFTISALCVGAGLAATTRDVSLAQGQAAVVALKSLQEDVTASAALIKTNVAKIGPFSQPADIAAPVAAIKEAFVEIVASFKNATDAIKAGAAPVGARQLPTDPTAIATEIAGIVNNIAGTLLGLFLSFLGTVTASKLWQEISNPLLQAFTDVMSTLETIPGLNVVLDIARGILNSIPVPGLNMPGL</sequence>
<evidence type="ECO:0000313" key="3">
    <source>
        <dbReference type="Proteomes" id="UP000091956"/>
    </source>
</evidence>
<proteinExistence type="predicted"/>
<dbReference type="GeneID" id="28840543"/>
<keyword evidence="3" id="KW-1185">Reference proteome</keyword>
<protein>
    <recommendedName>
        <fullName evidence="4">Plasma membrane fusion protein PRM1</fullName>
    </recommendedName>
</protein>
<evidence type="ECO:0000313" key="2">
    <source>
        <dbReference type="EMBL" id="OBT94057.1"/>
    </source>
</evidence>
<reference evidence="3" key="2">
    <citation type="journal article" date="2018" name="Nat. Commun.">
        <title>Extreme sensitivity to ultraviolet light in the fungal pathogen causing white-nose syndrome of bats.</title>
        <authorList>
            <person name="Palmer J.M."/>
            <person name="Drees K.P."/>
            <person name="Foster J.T."/>
            <person name="Lindner D.L."/>
        </authorList>
    </citation>
    <scope>NUCLEOTIDE SEQUENCE [LARGE SCALE GENOMIC DNA]</scope>
    <source>
        <strain evidence="3">UAMH 10579</strain>
    </source>
</reference>
<evidence type="ECO:0000256" key="1">
    <source>
        <dbReference type="SAM" id="SignalP"/>
    </source>
</evidence>
<accession>A0A1B8GE07</accession>
<name>A0A1B8GE07_9PEZI</name>
<dbReference type="RefSeq" id="XP_018127790.1">
    <property type="nucleotide sequence ID" value="XM_018276592.2"/>
</dbReference>
<dbReference type="OrthoDB" id="3437204at2759"/>
<feature type="chain" id="PRO_5008608589" description="Plasma membrane fusion protein PRM1" evidence="1">
    <location>
        <begin position="19"/>
        <end position="190"/>
    </location>
</feature>
<dbReference type="Proteomes" id="UP000091956">
    <property type="component" value="Unassembled WGS sequence"/>
</dbReference>
<evidence type="ECO:0008006" key="4">
    <source>
        <dbReference type="Google" id="ProtNLM"/>
    </source>
</evidence>
<feature type="signal peptide" evidence="1">
    <location>
        <begin position="1"/>
        <end position="18"/>
    </location>
</feature>
<reference evidence="2 3" key="1">
    <citation type="submission" date="2016-03" db="EMBL/GenBank/DDBJ databases">
        <title>Comparative genomics of Pseudogymnoascus destructans, the fungus causing white-nose syndrome of bats.</title>
        <authorList>
            <person name="Palmer J.M."/>
            <person name="Drees K.P."/>
            <person name="Foster J.T."/>
            <person name="Lindner D.L."/>
        </authorList>
    </citation>
    <scope>NUCLEOTIDE SEQUENCE [LARGE SCALE GENOMIC DNA]</scope>
    <source>
        <strain evidence="2 3">UAMH 10579</strain>
    </source>
</reference>
<gene>
    <name evidence="2" type="ORF">VE01_07157</name>
</gene>
<organism evidence="2 3">
    <name type="scientific">Pseudogymnoascus verrucosus</name>
    <dbReference type="NCBI Taxonomy" id="342668"/>
    <lineage>
        <taxon>Eukaryota</taxon>
        <taxon>Fungi</taxon>
        <taxon>Dikarya</taxon>
        <taxon>Ascomycota</taxon>
        <taxon>Pezizomycotina</taxon>
        <taxon>Leotiomycetes</taxon>
        <taxon>Thelebolales</taxon>
        <taxon>Thelebolaceae</taxon>
        <taxon>Pseudogymnoascus</taxon>
    </lineage>
</organism>
<dbReference type="AlphaFoldDB" id="A0A1B8GE07"/>
<keyword evidence="1" id="KW-0732">Signal</keyword>